<keyword evidence="21" id="KW-1185">Reference proteome</keyword>
<comment type="catalytic activity">
    <reaction evidence="12">
        <text>1D-myo-inositol 1,2-bisphosphate + H2O = 1D-myo-inositol 2-phosphate + phosphate</text>
        <dbReference type="Rhea" id="RHEA:77135"/>
        <dbReference type="ChEBI" id="CHEBI:15377"/>
        <dbReference type="ChEBI" id="CHEBI:43474"/>
        <dbReference type="ChEBI" id="CHEBI:84142"/>
        <dbReference type="ChEBI" id="CHEBI:195539"/>
    </reaction>
    <physiologicalReaction direction="left-to-right" evidence="12">
        <dbReference type="Rhea" id="RHEA:77136"/>
    </physiologicalReaction>
</comment>
<protein>
    <recommendedName>
        <fullName evidence="16">Phytase A</fullName>
        <ecNumber evidence="4">3.1.3.8</ecNumber>
    </recommendedName>
    <alternativeName>
        <fullName evidence="17">Histidine acid phosphatase phyA</fullName>
    </alternativeName>
    <alternativeName>
        <fullName evidence="10">Myo-inositol hexakisphosphate phosphohydrolase A</fullName>
    </alternativeName>
    <alternativeName>
        <fullName evidence="9">Myo-inositol-hexaphosphate 3-phosphohydrolase A</fullName>
    </alternativeName>
</protein>
<dbReference type="STRING" id="1073089.A0A1L9S1E5"/>
<dbReference type="InterPro" id="IPR016274">
    <property type="entry name" value="Histidine_acid_Pase_euk"/>
</dbReference>
<name>A0A1L9S1E5_ASPWE</name>
<evidence type="ECO:0000313" key="21">
    <source>
        <dbReference type="Proteomes" id="UP000184383"/>
    </source>
</evidence>
<dbReference type="InterPro" id="IPR029033">
    <property type="entry name" value="His_PPase_superfam"/>
</dbReference>
<evidence type="ECO:0000256" key="18">
    <source>
        <dbReference type="PIRSR" id="PIRSR000894-1"/>
    </source>
</evidence>
<evidence type="ECO:0000256" key="2">
    <source>
        <dbReference type="ARBA" id="ARBA00005375"/>
    </source>
</evidence>
<feature type="disulfide bond" evidence="19">
    <location>
        <begin position="201"/>
        <end position="451"/>
    </location>
</feature>
<feature type="disulfide bond" evidence="19">
    <location>
        <begin position="58"/>
        <end position="400"/>
    </location>
</feature>
<dbReference type="PROSITE" id="PS00778">
    <property type="entry name" value="HIS_ACID_PHOSPHAT_2"/>
    <property type="match status" value="1"/>
</dbReference>
<evidence type="ECO:0000256" key="12">
    <source>
        <dbReference type="ARBA" id="ARBA00043675"/>
    </source>
</evidence>
<evidence type="ECO:0000313" key="20">
    <source>
        <dbReference type="EMBL" id="OJJ40975.1"/>
    </source>
</evidence>
<gene>
    <name evidence="20" type="ORF">ASPWEDRAFT_23101</name>
</gene>
<feature type="disulfide bond" evidence="19">
    <location>
        <begin position="422"/>
        <end position="430"/>
    </location>
</feature>
<evidence type="ECO:0000256" key="11">
    <source>
        <dbReference type="ARBA" id="ARBA00043670"/>
    </source>
</evidence>
<comment type="subcellular location">
    <subcellularLocation>
        <location evidence="1">Secreted</location>
    </subcellularLocation>
</comment>
<proteinExistence type="inferred from homology"/>
<evidence type="ECO:0000256" key="8">
    <source>
        <dbReference type="ARBA" id="ARBA00023180"/>
    </source>
</evidence>
<dbReference type="Proteomes" id="UP000184383">
    <property type="component" value="Unassembled WGS sequence"/>
</dbReference>
<dbReference type="Gene3D" id="3.40.50.1240">
    <property type="entry name" value="Phosphoglycerate mutase-like"/>
    <property type="match status" value="1"/>
</dbReference>
<feature type="disulfide bond" evidence="19">
    <location>
        <begin position="250"/>
        <end position="268"/>
    </location>
</feature>
<comment type="catalytic activity">
    <reaction evidence="11">
        <text>1D-myo-inositol 1,2,5,6-tetrakisphosphate + H2O = 1D-myo-inositol 1,2,6-trisphosphate + phosphate</text>
        <dbReference type="Rhea" id="RHEA:77119"/>
        <dbReference type="ChEBI" id="CHEBI:15377"/>
        <dbReference type="ChEBI" id="CHEBI:43474"/>
        <dbReference type="ChEBI" id="CHEBI:195535"/>
        <dbReference type="ChEBI" id="CHEBI:195537"/>
    </reaction>
    <physiologicalReaction direction="left-to-right" evidence="11">
        <dbReference type="Rhea" id="RHEA:77120"/>
    </physiologicalReaction>
</comment>
<feature type="active site" description="Proton donor" evidence="18">
    <location>
        <position position="348"/>
    </location>
</feature>
<feature type="active site" description="Nucleophile" evidence="18">
    <location>
        <position position="69"/>
    </location>
</feature>
<keyword evidence="7 19" id="KW-1015">Disulfide bond</keyword>
<evidence type="ECO:0000256" key="5">
    <source>
        <dbReference type="ARBA" id="ARBA00022525"/>
    </source>
</evidence>
<keyword evidence="6" id="KW-0378">Hydrolase</keyword>
<dbReference type="SUPFAM" id="SSF53254">
    <property type="entry name" value="Phosphoglycerate mutase-like"/>
    <property type="match status" value="1"/>
</dbReference>
<keyword evidence="5" id="KW-0964">Secreted</keyword>
<evidence type="ECO:0000256" key="16">
    <source>
        <dbReference type="ARBA" id="ARBA00044106"/>
    </source>
</evidence>
<dbReference type="GeneID" id="63748290"/>
<dbReference type="Pfam" id="PF00328">
    <property type="entry name" value="His_Phos_2"/>
    <property type="match status" value="1"/>
</dbReference>
<dbReference type="InterPro" id="IPR000560">
    <property type="entry name" value="His_Pase_clade-2"/>
</dbReference>
<dbReference type="AlphaFoldDB" id="A0A1L9S1E5"/>
<comment type="similarity">
    <text evidence="2">Belongs to the histidine acid phosphatase family.</text>
</comment>
<comment type="catalytic activity">
    <reaction evidence="13">
        <text>1D-myo-inositol 1,2,6-trisphosphate + H2O = 1D-myo-inositol 1,2-bisphosphate + phosphate</text>
        <dbReference type="Rhea" id="RHEA:77131"/>
        <dbReference type="ChEBI" id="CHEBI:15377"/>
        <dbReference type="ChEBI" id="CHEBI:43474"/>
        <dbReference type="ChEBI" id="CHEBI:195537"/>
        <dbReference type="ChEBI" id="CHEBI:195539"/>
    </reaction>
    <physiologicalReaction direction="left-to-right" evidence="13">
        <dbReference type="Rhea" id="RHEA:77132"/>
    </physiologicalReaction>
</comment>
<dbReference type="OrthoDB" id="6509975at2759"/>
<evidence type="ECO:0000256" key="14">
    <source>
        <dbReference type="ARBA" id="ARBA00043748"/>
    </source>
</evidence>
<evidence type="ECO:0000256" key="6">
    <source>
        <dbReference type="ARBA" id="ARBA00022801"/>
    </source>
</evidence>
<evidence type="ECO:0000256" key="3">
    <source>
        <dbReference type="ARBA" id="ARBA00011245"/>
    </source>
</evidence>
<evidence type="ECO:0000256" key="10">
    <source>
        <dbReference type="ARBA" id="ARBA00042300"/>
    </source>
</evidence>
<evidence type="ECO:0000256" key="13">
    <source>
        <dbReference type="ARBA" id="ARBA00043721"/>
    </source>
</evidence>
<keyword evidence="8" id="KW-0325">Glycoprotein</keyword>
<dbReference type="PANTHER" id="PTHR20963">
    <property type="entry name" value="MULTIPLE INOSITOL POLYPHOSPHATE PHOSPHATASE-RELATED"/>
    <property type="match status" value="1"/>
</dbReference>
<evidence type="ECO:0000256" key="9">
    <source>
        <dbReference type="ARBA" id="ARBA00041857"/>
    </source>
</evidence>
<dbReference type="CDD" id="cd07061">
    <property type="entry name" value="HP_HAP_like"/>
    <property type="match status" value="1"/>
</dbReference>
<dbReference type="RefSeq" id="XP_040694651.1">
    <property type="nucleotide sequence ID" value="XM_040832442.1"/>
</dbReference>
<evidence type="ECO:0000256" key="19">
    <source>
        <dbReference type="PIRSR" id="PIRSR000894-2"/>
    </source>
</evidence>
<dbReference type="GO" id="GO:0016158">
    <property type="term" value="F:inositol hexakisphosphate 3-phosphatase activity"/>
    <property type="evidence" value="ECO:0007669"/>
    <property type="project" value="UniProtKB-EC"/>
</dbReference>
<evidence type="ECO:0000256" key="15">
    <source>
        <dbReference type="ARBA" id="ARBA00043788"/>
    </source>
</evidence>
<dbReference type="PIRSF" id="PIRSF000894">
    <property type="entry name" value="Acid_phosphatase"/>
    <property type="match status" value="1"/>
</dbReference>
<comment type="subunit">
    <text evidence="3">Monomer.</text>
</comment>
<sequence>MGVSFLLGLYLVSGQDNKTCNAVDGCSPEITHLWGQYSPYFSLAAESKNIEDDTPSECQVTFVQVLSRHGARYPTSSKGKKYAGLVAGIQRNAKSLTGKYAFLNDWNYTLGQDDLTPFGENQLVESGRKFYHRYEQLARNTVPFIRASGSDRVIASGEKFIEGLQGMKKNDARARADQDIEIDVVIEEGDGFNNTLDHGRCTKFENSELGDYVAGNYTQTFAPAIRERLEKDLPGVSLSNDDVLYLMDMCSFETVAKTPDASELSPFCDLFTHEEWRKYNYVQSLKKYYGYGAGNPLGPTQGVGFANELIARLTHSPVRDQTSTNHTLDSNPATFPLNATIYADFSHDNGMIPIFFALGLYNGTKPLSQSTVETAKQANGYSAAWVVPFAARAYIEMMQCSGEKEPFVRALVNDRIVPLHGCTVDEYGRCRRDDFIRGLSFARSGGDWGSCFA</sequence>
<dbReference type="FunFam" id="3.40.50.1240:FF:000027">
    <property type="entry name" value="3-phytase A"/>
    <property type="match status" value="1"/>
</dbReference>
<evidence type="ECO:0000256" key="17">
    <source>
        <dbReference type="ARBA" id="ARBA00044262"/>
    </source>
</evidence>
<organism evidence="20 21">
    <name type="scientific">Aspergillus wentii DTO 134E9</name>
    <dbReference type="NCBI Taxonomy" id="1073089"/>
    <lineage>
        <taxon>Eukaryota</taxon>
        <taxon>Fungi</taxon>
        <taxon>Dikarya</taxon>
        <taxon>Ascomycota</taxon>
        <taxon>Pezizomycotina</taxon>
        <taxon>Eurotiomycetes</taxon>
        <taxon>Eurotiomycetidae</taxon>
        <taxon>Eurotiales</taxon>
        <taxon>Aspergillaceae</taxon>
        <taxon>Aspergillus</taxon>
        <taxon>Aspergillus subgen. Cremei</taxon>
    </lineage>
</organism>
<dbReference type="EMBL" id="KV878209">
    <property type="protein sequence ID" value="OJJ40975.1"/>
    <property type="molecule type" value="Genomic_DNA"/>
</dbReference>
<dbReference type="InterPro" id="IPR033379">
    <property type="entry name" value="Acid_Pase_AS"/>
</dbReference>
<comment type="catalytic activity">
    <reaction evidence="15">
        <text>1D-myo-inositol hexakisphosphate + H2O = 1D-myo-inositol 1,2,4,5,6-pentakisphosphate + phosphate</text>
        <dbReference type="Rhea" id="RHEA:16989"/>
        <dbReference type="ChEBI" id="CHEBI:15377"/>
        <dbReference type="ChEBI" id="CHEBI:43474"/>
        <dbReference type="ChEBI" id="CHEBI:57798"/>
        <dbReference type="ChEBI" id="CHEBI:58130"/>
        <dbReference type="EC" id="3.1.3.8"/>
    </reaction>
    <physiologicalReaction direction="left-to-right" evidence="15">
        <dbReference type="Rhea" id="RHEA:16990"/>
    </physiologicalReaction>
</comment>
<dbReference type="VEuPathDB" id="FungiDB:ASPWEDRAFT_23101"/>
<evidence type="ECO:0000256" key="7">
    <source>
        <dbReference type="ARBA" id="ARBA00023157"/>
    </source>
</evidence>
<evidence type="ECO:0000256" key="1">
    <source>
        <dbReference type="ARBA" id="ARBA00004613"/>
    </source>
</evidence>
<dbReference type="GO" id="GO:0003993">
    <property type="term" value="F:acid phosphatase activity"/>
    <property type="evidence" value="ECO:0007669"/>
    <property type="project" value="TreeGrafter"/>
</dbReference>
<dbReference type="EC" id="3.1.3.8" evidence="4"/>
<dbReference type="PANTHER" id="PTHR20963:SF24">
    <property type="entry name" value="3-PHYTASE B"/>
    <property type="match status" value="1"/>
</dbReference>
<dbReference type="PROSITE" id="PS00616">
    <property type="entry name" value="HIS_ACID_PHOSPHAT_1"/>
    <property type="match status" value="1"/>
</dbReference>
<comment type="catalytic activity">
    <reaction evidence="14">
        <text>1D-myo-inositol 1,2,4,5,6-pentakisphosphate + H2O = 1D-myo-inositol 1,2,5,6-tetrakisphosphate + phosphate</text>
        <dbReference type="Rhea" id="RHEA:77115"/>
        <dbReference type="ChEBI" id="CHEBI:15377"/>
        <dbReference type="ChEBI" id="CHEBI:43474"/>
        <dbReference type="ChEBI" id="CHEBI:57798"/>
        <dbReference type="ChEBI" id="CHEBI:195535"/>
    </reaction>
    <physiologicalReaction direction="left-to-right" evidence="14">
        <dbReference type="Rhea" id="RHEA:77116"/>
    </physiologicalReaction>
</comment>
<evidence type="ECO:0000256" key="4">
    <source>
        <dbReference type="ARBA" id="ARBA00012632"/>
    </source>
</evidence>
<dbReference type="GO" id="GO:0005576">
    <property type="term" value="C:extracellular region"/>
    <property type="evidence" value="ECO:0007669"/>
    <property type="project" value="UniProtKB-SubCell"/>
</dbReference>
<reference evidence="21" key="1">
    <citation type="journal article" date="2017" name="Genome Biol.">
        <title>Comparative genomics reveals high biological diversity and specific adaptations in the industrially and medically important fungal genus Aspergillus.</title>
        <authorList>
            <person name="de Vries R.P."/>
            <person name="Riley R."/>
            <person name="Wiebenga A."/>
            <person name="Aguilar-Osorio G."/>
            <person name="Amillis S."/>
            <person name="Uchima C.A."/>
            <person name="Anderluh G."/>
            <person name="Asadollahi M."/>
            <person name="Askin M."/>
            <person name="Barry K."/>
            <person name="Battaglia E."/>
            <person name="Bayram O."/>
            <person name="Benocci T."/>
            <person name="Braus-Stromeyer S.A."/>
            <person name="Caldana C."/>
            <person name="Canovas D."/>
            <person name="Cerqueira G.C."/>
            <person name="Chen F."/>
            <person name="Chen W."/>
            <person name="Choi C."/>
            <person name="Clum A."/>
            <person name="Dos Santos R.A."/>
            <person name="Damasio A.R."/>
            <person name="Diallinas G."/>
            <person name="Emri T."/>
            <person name="Fekete E."/>
            <person name="Flipphi M."/>
            <person name="Freyberg S."/>
            <person name="Gallo A."/>
            <person name="Gournas C."/>
            <person name="Habgood R."/>
            <person name="Hainaut M."/>
            <person name="Harispe M.L."/>
            <person name="Henrissat B."/>
            <person name="Hilden K.S."/>
            <person name="Hope R."/>
            <person name="Hossain A."/>
            <person name="Karabika E."/>
            <person name="Karaffa L."/>
            <person name="Karanyi Z."/>
            <person name="Krasevec N."/>
            <person name="Kuo A."/>
            <person name="Kusch H."/>
            <person name="LaButti K."/>
            <person name="Lagendijk E.L."/>
            <person name="Lapidus A."/>
            <person name="Levasseur A."/>
            <person name="Lindquist E."/>
            <person name="Lipzen A."/>
            <person name="Logrieco A.F."/>
            <person name="MacCabe A."/>
            <person name="Maekelae M.R."/>
            <person name="Malavazi I."/>
            <person name="Melin P."/>
            <person name="Meyer V."/>
            <person name="Mielnichuk N."/>
            <person name="Miskei M."/>
            <person name="Molnar A.P."/>
            <person name="Mule G."/>
            <person name="Ngan C.Y."/>
            <person name="Orejas M."/>
            <person name="Orosz E."/>
            <person name="Ouedraogo J.P."/>
            <person name="Overkamp K.M."/>
            <person name="Park H.-S."/>
            <person name="Perrone G."/>
            <person name="Piumi F."/>
            <person name="Punt P.J."/>
            <person name="Ram A.F."/>
            <person name="Ramon A."/>
            <person name="Rauscher S."/>
            <person name="Record E."/>
            <person name="Riano-Pachon D.M."/>
            <person name="Robert V."/>
            <person name="Roehrig J."/>
            <person name="Ruller R."/>
            <person name="Salamov A."/>
            <person name="Salih N.S."/>
            <person name="Samson R.A."/>
            <person name="Sandor E."/>
            <person name="Sanguinetti M."/>
            <person name="Schuetze T."/>
            <person name="Sepcic K."/>
            <person name="Shelest E."/>
            <person name="Sherlock G."/>
            <person name="Sophianopoulou V."/>
            <person name="Squina F.M."/>
            <person name="Sun H."/>
            <person name="Susca A."/>
            <person name="Todd R.B."/>
            <person name="Tsang A."/>
            <person name="Unkles S.E."/>
            <person name="van de Wiele N."/>
            <person name="van Rossen-Uffink D."/>
            <person name="Oliveira J.V."/>
            <person name="Vesth T.C."/>
            <person name="Visser J."/>
            <person name="Yu J.-H."/>
            <person name="Zhou M."/>
            <person name="Andersen M.R."/>
            <person name="Archer D.B."/>
            <person name="Baker S.E."/>
            <person name="Benoit I."/>
            <person name="Brakhage A.A."/>
            <person name="Braus G.H."/>
            <person name="Fischer R."/>
            <person name="Frisvad J.C."/>
            <person name="Goldman G.H."/>
            <person name="Houbraken J."/>
            <person name="Oakley B."/>
            <person name="Pocsi I."/>
            <person name="Scazzocchio C."/>
            <person name="Seiboth B."/>
            <person name="vanKuyk P.A."/>
            <person name="Wortman J."/>
            <person name="Dyer P.S."/>
            <person name="Grigoriev I.V."/>
        </authorList>
    </citation>
    <scope>NUCLEOTIDE SEQUENCE [LARGE SCALE GENOMIC DNA]</scope>
    <source>
        <strain evidence="21">DTO 134E9</strain>
    </source>
</reference>
<accession>A0A1L9S1E5</accession>